<reference evidence="1" key="1">
    <citation type="submission" date="2019-12" db="EMBL/GenBank/DDBJ databases">
        <title>Genome sequencing and annotation of Brassica cretica.</title>
        <authorList>
            <person name="Studholme D.J."/>
            <person name="Sarris P.F."/>
        </authorList>
    </citation>
    <scope>NUCLEOTIDE SEQUENCE</scope>
    <source>
        <strain evidence="1">PFS-001/15</strain>
        <tissue evidence="1">Leaf</tissue>
    </source>
</reference>
<dbReference type="EMBL" id="QGKW02001988">
    <property type="protein sequence ID" value="KAF2551680.1"/>
    <property type="molecule type" value="Genomic_DNA"/>
</dbReference>
<comment type="caution">
    <text evidence="1">The sequence shown here is derived from an EMBL/GenBank/DDBJ whole genome shotgun (WGS) entry which is preliminary data.</text>
</comment>
<organism evidence="1 2">
    <name type="scientific">Brassica cretica</name>
    <name type="common">Mustard</name>
    <dbReference type="NCBI Taxonomy" id="69181"/>
    <lineage>
        <taxon>Eukaryota</taxon>
        <taxon>Viridiplantae</taxon>
        <taxon>Streptophyta</taxon>
        <taxon>Embryophyta</taxon>
        <taxon>Tracheophyta</taxon>
        <taxon>Spermatophyta</taxon>
        <taxon>Magnoliopsida</taxon>
        <taxon>eudicotyledons</taxon>
        <taxon>Gunneridae</taxon>
        <taxon>Pentapetalae</taxon>
        <taxon>rosids</taxon>
        <taxon>malvids</taxon>
        <taxon>Brassicales</taxon>
        <taxon>Brassicaceae</taxon>
        <taxon>Brassiceae</taxon>
        <taxon>Brassica</taxon>
    </lineage>
</organism>
<gene>
    <name evidence="1" type="ORF">F2Q68_00035017</name>
</gene>
<proteinExistence type="predicted"/>
<protein>
    <submittedName>
        <fullName evidence="1">Uncharacterized protein</fullName>
    </submittedName>
</protein>
<evidence type="ECO:0000313" key="2">
    <source>
        <dbReference type="Proteomes" id="UP000712281"/>
    </source>
</evidence>
<name>A0A8S9H3C4_BRACR</name>
<dbReference type="Gene3D" id="2.40.10.120">
    <property type="match status" value="1"/>
</dbReference>
<sequence length="86" mass="9735">MGLKLPLKMVESLEDRNVGQGDFALTFRSPLFLHRSVSLGVISYIDRTSEEAEYYWKSYGSYGGAIVDITRKVIGILSGHYWTCQI</sequence>
<dbReference type="Proteomes" id="UP000712281">
    <property type="component" value="Unassembled WGS sequence"/>
</dbReference>
<dbReference type="InterPro" id="IPR009003">
    <property type="entry name" value="Peptidase_S1_PA"/>
</dbReference>
<evidence type="ECO:0000313" key="1">
    <source>
        <dbReference type="EMBL" id="KAF2551680.1"/>
    </source>
</evidence>
<accession>A0A8S9H3C4</accession>
<dbReference type="AlphaFoldDB" id="A0A8S9H3C4"/>
<dbReference type="SUPFAM" id="SSF50494">
    <property type="entry name" value="Trypsin-like serine proteases"/>
    <property type="match status" value="1"/>
</dbReference>